<evidence type="ECO:0000313" key="4">
    <source>
        <dbReference type="Proteomes" id="UP000650467"/>
    </source>
</evidence>
<dbReference type="OrthoDB" id="537413at2759"/>
<proteinExistence type="predicted"/>
<name>A0A835TL23_CHLIN</name>
<organism evidence="3 4">
    <name type="scientific">Chlamydomonas incerta</name>
    <dbReference type="NCBI Taxonomy" id="51695"/>
    <lineage>
        <taxon>Eukaryota</taxon>
        <taxon>Viridiplantae</taxon>
        <taxon>Chlorophyta</taxon>
        <taxon>core chlorophytes</taxon>
        <taxon>Chlorophyceae</taxon>
        <taxon>CS clade</taxon>
        <taxon>Chlamydomonadales</taxon>
        <taxon>Chlamydomonadaceae</taxon>
        <taxon>Chlamydomonas</taxon>
    </lineage>
</organism>
<feature type="compositionally biased region" description="Acidic residues" evidence="1">
    <location>
        <begin position="217"/>
        <end position="228"/>
    </location>
</feature>
<keyword evidence="4" id="KW-1185">Reference proteome</keyword>
<evidence type="ECO:0000256" key="1">
    <source>
        <dbReference type="SAM" id="MobiDB-lite"/>
    </source>
</evidence>
<dbReference type="AlphaFoldDB" id="A0A835TL23"/>
<feature type="region of interest" description="Disordered" evidence="1">
    <location>
        <begin position="351"/>
        <end position="389"/>
    </location>
</feature>
<accession>A0A835TL23</accession>
<feature type="compositionally biased region" description="Gly residues" evidence="1">
    <location>
        <begin position="376"/>
        <end position="389"/>
    </location>
</feature>
<dbReference type="InterPro" id="IPR019448">
    <property type="entry name" value="NT-C2"/>
</dbReference>
<feature type="region of interest" description="Disordered" evidence="1">
    <location>
        <begin position="155"/>
        <end position="330"/>
    </location>
</feature>
<feature type="compositionally biased region" description="Acidic residues" evidence="1">
    <location>
        <begin position="159"/>
        <end position="173"/>
    </location>
</feature>
<reference evidence="3" key="1">
    <citation type="journal article" date="2020" name="bioRxiv">
        <title>Comparative genomics of Chlamydomonas.</title>
        <authorList>
            <person name="Craig R.J."/>
            <person name="Hasan A.R."/>
            <person name="Ness R.W."/>
            <person name="Keightley P.D."/>
        </authorList>
    </citation>
    <scope>NUCLEOTIDE SEQUENCE</scope>
    <source>
        <strain evidence="3">SAG 7.73</strain>
    </source>
</reference>
<dbReference type="PROSITE" id="PS51840">
    <property type="entry name" value="C2_NT"/>
    <property type="match status" value="1"/>
</dbReference>
<feature type="compositionally biased region" description="Basic residues" evidence="1">
    <location>
        <begin position="233"/>
        <end position="247"/>
    </location>
</feature>
<dbReference type="Proteomes" id="UP000650467">
    <property type="component" value="Unassembled WGS sequence"/>
</dbReference>
<comment type="caution">
    <text evidence="3">The sequence shown here is derived from an EMBL/GenBank/DDBJ whole genome shotgun (WGS) entry which is preliminary data.</text>
</comment>
<dbReference type="EMBL" id="JAEHOC010000006">
    <property type="protein sequence ID" value="KAG2440820.1"/>
    <property type="molecule type" value="Genomic_DNA"/>
</dbReference>
<sequence>MALRYELEIIPYLCGDIPDGITHCSFAWERGSKLFVTEPEPVNAASRAVFWKQYLRQTATMYKEGAELLAKDYAFKVQSVKPGAKAGQEKRKTVGKVHINLAQFCSEALDAQPQEVMLHLKPVGKLKVCIKATWLRNARVDADAMTEVTGASLYADSHYDDEEGEGAYDEGYGEEGGRHAEQEQDLSGFDPETGEPLHRKSRRGRGEASTSGQHGEEGEEEQRYDEDGNPIPRRSRRGRKGGRRPRSRHGEGIPEDGTFGDEVEGEHGGDEYGDPGGGEHGDGGEGANGEGGRRGRKGPGSRASKGEGRPKLKTYPGSEAPTGPGGLQIEAGRQVHRAGWRDYLCCCLPRRGPAEDPLEGDSLLNKGRLDSSAPVGGAGGANGTSGGRR</sequence>
<evidence type="ECO:0000259" key="2">
    <source>
        <dbReference type="PROSITE" id="PS51840"/>
    </source>
</evidence>
<evidence type="ECO:0000313" key="3">
    <source>
        <dbReference type="EMBL" id="KAG2440820.1"/>
    </source>
</evidence>
<feature type="domain" description="C2 NT-type" evidence="2">
    <location>
        <begin position="1"/>
        <end position="138"/>
    </location>
</feature>
<protein>
    <recommendedName>
        <fullName evidence="2">C2 NT-type domain-containing protein</fullName>
    </recommendedName>
</protein>
<gene>
    <name evidence="3" type="ORF">HXX76_003675</name>
</gene>
<dbReference type="Pfam" id="PF10358">
    <property type="entry name" value="NT-C2"/>
    <property type="match status" value="1"/>
</dbReference>